<keyword evidence="2" id="KW-1185">Reference proteome</keyword>
<gene>
    <name evidence="1" type="ORF">BDN72DRAFT_838289</name>
</gene>
<reference evidence="1 2" key="1">
    <citation type="journal article" date="2019" name="Nat. Ecol. Evol.">
        <title>Megaphylogeny resolves global patterns of mushroom evolution.</title>
        <authorList>
            <person name="Varga T."/>
            <person name="Krizsan K."/>
            <person name="Foldi C."/>
            <person name="Dima B."/>
            <person name="Sanchez-Garcia M."/>
            <person name="Sanchez-Ramirez S."/>
            <person name="Szollosi G.J."/>
            <person name="Szarkandi J.G."/>
            <person name="Papp V."/>
            <person name="Albert L."/>
            <person name="Andreopoulos W."/>
            <person name="Angelini C."/>
            <person name="Antonin V."/>
            <person name="Barry K.W."/>
            <person name="Bougher N.L."/>
            <person name="Buchanan P."/>
            <person name="Buyck B."/>
            <person name="Bense V."/>
            <person name="Catcheside P."/>
            <person name="Chovatia M."/>
            <person name="Cooper J."/>
            <person name="Damon W."/>
            <person name="Desjardin D."/>
            <person name="Finy P."/>
            <person name="Geml J."/>
            <person name="Haridas S."/>
            <person name="Hughes K."/>
            <person name="Justo A."/>
            <person name="Karasinski D."/>
            <person name="Kautmanova I."/>
            <person name="Kiss B."/>
            <person name="Kocsube S."/>
            <person name="Kotiranta H."/>
            <person name="LaButti K.M."/>
            <person name="Lechner B.E."/>
            <person name="Liimatainen K."/>
            <person name="Lipzen A."/>
            <person name="Lukacs Z."/>
            <person name="Mihaltcheva S."/>
            <person name="Morgado L.N."/>
            <person name="Niskanen T."/>
            <person name="Noordeloos M.E."/>
            <person name="Ohm R.A."/>
            <person name="Ortiz-Santana B."/>
            <person name="Ovrebo C."/>
            <person name="Racz N."/>
            <person name="Riley R."/>
            <person name="Savchenko A."/>
            <person name="Shiryaev A."/>
            <person name="Soop K."/>
            <person name="Spirin V."/>
            <person name="Szebenyi C."/>
            <person name="Tomsovsky M."/>
            <person name="Tulloss R.E."/>
            <person name="Uehling J."/>
            <person name="Grigoriev I.V."/>
            <person name="Vagvolgyi C."/>
            <person name="Papp T."/>
            <person name="Martin F.M."/>
            <person name="Miettinen O."/>
            <person name="Hibbett D.S."/>
            <person name="Nagy L.G."/>
        </authorList>
    </citation>
    <scope>NUCLEOTIDE SEQUENCE [LARGE SCALE GENOMIC DNA]</scope>
    <source>
        <strain evidence="1 2">NL-1719</strain>
    </source>
</reference>
<accession>A0ACD3AZ62</accession>
<protein>
    <submittedName>
        <fullName evidence="1">Uncharacterized protein</fullName>
    </submittedName>
</protein>
<sequence>MSATGRYQFSQSIPIDGFIFPQSNERYVLIVSTLLLILLIGDIVIRLFPARLTSSSPKAAPQLSPTPQVQVASPPSIPLEETPLEDVQVTQQPHSTNPPRSIPPSPKHVSSSKPELKRRIASNREKQKSRYEELQRASARMGFDVLALDKGCEDGAFVSFCERLLFMNYIWKQQREIKSLRKALDRTGGVARETAFKAFCDRLLLSNTIWKLEKEVDQLVTDEANLKRSQIDGISQMARQVMVDMQKESLVEDLVKDLIEEVEDGKRQLVKLREAHKREVDEIHNEWIKDYRVVIREREKLKLGQRARLVQQEVADELENDVFARLNAAERLLEGPSRRISFAETLVEEETLSEASTTATCISTRARTPLRKAASSGRKCLGGTLSRRISAPELARKRVLSKPAKAAPTWKP</sequence>
<proteinExistence type="predicted"/>
<name>A0ACD3AZ62_9AGAR</name>
<evidence type="ECO:0000313" key="1">
    <source>
        <dbReference type="EMBL" id="TFK71038.1"/>
    </source>
</evidence>
<dbReference type="Proteomes" id="UP000308600">
    <property type="component" value="Unassembled WGS sequence"/>
</dbReference>
<dbReference type="EMBL" id="ML208304">
    <property type="protein sequence ID" value="TFK71038.1"/>
    <property type="molecule type" value="Genomic_DNA"/>
</dbReference>
<organism evidence="1 2">
    <name type="scientific">Pluteus cervinus</name>
    <dbReference type="NCBI Taxonomy" id="181527"/>
    <lineage>
        <taxon>Eukaryota</taxon>
        <taxon>Fungi</taxon>
        <taxon>Dikarya</taxon>
        <taxon>Basidiomycota</taxon>
        <taxon>Agaricomycotina</taxon>
        <taxon>Agaricomycetes</taxon>
        <taxon>Agaricomycetidae</taxon>
        <taxon>Agaricales</taxon>
        <taxon>Pluteineae</taxon>
        <taxon>Pluteaceae</taxon>
        <taxon>Pluteus</taxon>
    </lineage>
</organism>
<evidence type="ECO:0000313" key="2">
    <source>
        <dbReference type="Proteomes" id="UP000308600"/>
    </source>
</evidence>